<protein>
    <submittedName>
        <fullName evidence="1">Uncharacterized protein</fullName>
    </submittedName>
</protein>
<gene>
    <name evidence="1" type="ORF">UFOVP1071_45</name>
</gene>
<accession>A0A6J5QJE5</accession>
<evidence type="ECO:0000313" key="1">
    <source>
        <dbReference type="EMBL" id="CAB4181571.1"/>
    </source>
</evidence>
<organism evidence="1">
    <name type="scientific">uncultured Caudovirales phage</name>
    <dbReference type="NCBI Taxonomy" id="2100421"/>
    <lineage>
        <taxon>Viruses</taxon>
        <taxon>Duplodnaviria</taxon>
        <taxon>Heunggongvirae</taxon>
        <taxon>Uroviricota</taxon>
        <taxon>Caudoviricetes</taxon>
        <taxon>Peduoviridae</taxon>
        <taxon>Maltschvirus</taxon>
        <taxon>Maltschvirus maltsch</taxon>
    </lineage>
</organism>
<dbReference type="EMBL" id="LR797022">
    <property type="protein sequence ID" value="CAB4181571.1"/>
    <property type="molecule type" value="Genomic_DNA"/>
</dbReference>
<name>A0A6J5QJE5_9CAUD</name>
<proteinExistence type="predicted"/>
<reference evidence="1" key="1">
    <citation type="submission" date="2020-05" db="EMBL/GenBank/DDBJ databases">
        <authorList>
            <person name="Chiriac C."/>
            <person name="Salcher M."/>
            <person name="Ghai R."/>
            <person name="Kavagutti S V."/>
        </authorList>
    </citation>
    <scope>NUCLEOTIDE SEQUENCE</scope>
</reference>
<sequence>MSTTQNLPSFLYTAVSGKHLAGVAALIDLRDDLTDDPLLLLDLADQPLYHQVVGPLSFQGNDPVLVVSHHFSSLLSFTRGWKKL</sequence>